<evidence type="ECO:0000313" key="1">
    <source>
        <dbReference type="EMBL" id="KRX40901.1"/>
    </source>
</evidence>
<gene>
    <name evidence="1" type="ORF">T05_14273</name>
</gene>
<comment type="caution">
    <text evidence="1">The sequence shown here is derived from an EMBL/GenBank/DDBJ whole genome shotgun (WGS) entry which is preliminary data.</text>
</comment>
<sequence>MNHVSDGDGNGRTLLQKKNQIDLADWSVCVVVVKFWKMSIAVNLLNEIRMPACRQRIDLFGDKISLFQSMHEQLDKRDETTELKKFVKWKKKKKKKLKRGRELSLVIRYSRVGVE</sequence>
<evidence type="ECO:0000313" key="2">
    <source>
        <dbReference type="Proteomes" id="UP000055048"/>
    </source>
</evidence>
<dbReference type="AlphaFoldDB" id="A0A0V0TPF7"/>
<dbReference type="EMBL" id="JYDJ01000185">
    <property type="protein sequence ID" value="KRX40901.1"/>
    <property type="molecule type" value="Genomic_DNA"/>
</dbReference>
<protein>
    <submittedName>
        <fullName evidence="1">Uncharacterized protein</fullName>
    </submittedName>
</protein>
<proteinExistence type="predicted"/>
<accession>A0A0V0TPF7</accession>
<reference evidence="1 2" key="1">
    <citation type="submission" date="2015-01" db="EMBL/GenBank/DDBJ databases">
        <title>Evolution of Trichinella species and genotypes.</title>
        <authorList>
            <person name="Korhonen P.K."/>
            <person name="Edoardo P."/>
            <person name="Giuseppe L.R."/>
            <person name="Gasser R.B."/>
        </authorList>
    </citation>
    <scope>NUCLEOTIDE SEQUENCE [LARGE SCALE GENOMIC DNA]</scope>
    <source>
        <strain evidence="1">ISS417</strain>
    </source>
</reference>
<keyword evidence="2" id="KW-1185">Reference proteome</keyword>
<name>A0A0V0TPF7_9BILA</name>
<organism evidence="1 2">
    <name type="scientific">Trichinella murrelli</name>
    <dbReference type="NCBI Taxonomy" id="144512"/>
    <lineage>
        <taxon>Eukaryota</taxon>
        <taxon>Metazoa</taxon>
        <taxon>Ecdysozoa</taxon>
        <taxon>Nematoda</taxon>
        <taxon>Enoplea</taxon>
        <taxon>Dorylaimia</taxon>
        <taxon>Trichinellida</taxon>
        <taxon>Trichinellidae</taxon>
        <taxon>Trichinella</taxon>
    </lineage>
</organism>
<dbReference type="Proteomes" id="UP000055048">
    <property type="component" value="Unassembled WGS sequence"/>
</dbReference>